<keyword evidence="1" id="KW-0812">Transmembrane</keyword>
<dbReference type="AlphaFoldDB" id="A0AAU8CZW9"/>
<keyword evidence="1" id="KW-0472">Membrane</keyword>
<keyword evidence="2" id="KW-0614">Plasmid</keyword>
<gene>
    <name evidence="2" type="ORF">ABVK50_29685</name>
</gene>
<organism evidence="2">
    <name type="scientific">Mesorhizobium sp. WSM2240</name>
    <dbReference type="NCBI Taxonomy" id="3228851"/>
    <lineage>
        <taxon>Bacteria</taxon>
        <taxon>Pseudomonadati</taxon>
        <taxon>Pseudomonadota</taxon>
        <taxon>Alphaproteobacteria</taxon>
        <taxon>Hyphomicrobiales</taxon>
        <taxon>Phyllobacteriaceae</taxon>
        <taxon>Mesorhizobium</taxon>
    </lineage>
</organism>
<dbReference type="EMBL" id="CP159256">
    <property type="protein sequence ID" value="XCG52336.1"/>
    <property type="molecule type" value="Genomic_DNA"/>
</dbReference>
<dbReference type="SUPFAM" id="SSF48452">
    <property type="entry name" value="TPR-like"/>
    <property type="match status" value="1"/>
</dbReference>
<dbReference type="Gene3D" id="1.25.40.10">
    <property type="entry name" value="Tetratricopeptide repeat domain"/>
    <property type="match status" value="1"/>
</dbReference>
<feature type="transmembrane region" description="Helical" evidence="1">
    <location>
        <begin position="150"/>
        <end position="171"/>
    </location>
</feature>
<geneLocation type="plasmid" evidence="2">
    <name>pMk2240A</name>
</geneLocation>
<dbReference type="InterPro" id="IPR011990">
    <property type="entry name" value="TPR-like_helical_dom_sf"/>
</dbReference>
<evidence type="ECO:0000256" key="1">
    <source>
        <dbReference type="SAM" id="Phobius"/>
    </source>
</evidence>
<name>A0AAU8CZW9_9HYPH</name>
<evidence type="ECO:0008006" key="3">
    <source>
        <dbReference type="Google" id="ProtNLM"/>
    </source>
</evidence>
<protein>
    <recommendedName>
        <fullName evidence="3">Adenylate cyclase</fullName>
    </recommendedName>
</protein>
<accession>A0AAU8CZW9</accession>
<dbReference type="RefSeq" id="WP_353646543.1">
    <property type="nucleotide sequence ID" value="NZ_CP159256.1"/>
</dbReference>
<sequence>MVQAEASAGREFNLPAEDCRAQLHRILNSAEFEATDREHRFLSHVVEETLSGRGGRIKAYSIAVEVFGRDASFDPQSDPIVRIEAGHLRRSLERYYFTAGQSDPVLITIPKGGYVPAFSLRSQPPVADLPETPVASVAAAISAWPKAAGLWIGLLVVVVAAMAVAVGAWWWSPPQTSPGMPEIPRVLVEKFDDLTGTQASAAITSGLAQEVAGQLSKFRDIVVLQSVETAPGKETLPPRFVLSGSVNLEPHAFRLQVSFRNRADGSILWANSYNGQTKVSGILEAQADIARNVATSLAQSYGVISQADASLNVSNPPDDWAAYSCTLSYYAYRVSLDPKARAAVRTCLEKAVERFPTYATAWALLAQITIDEVRFKFPADPATSPEAIGRALALARHAVQLDPRSISALHAEMSALFFSKEFDAGRRVGEKAMAINPNDTELMGGFGMRLALSGSWDDGCPLVEEARDRNPGPFAYYESTLALCSYFSGDYAKAAMWIKKTTAPKNPLYHAIAAAIFGEGGYEIDAERERAWLEENEPALVKNMRLEVSTRFARSEDAEFFIGSLKKAGLDVEE</sequence>
<reference evidence="2" key="1">
    <citation type="submission" date="2024-06" db="EMBL/GenBank/DDBJ databases">
        <title>Mesorhizobium karijinii sp. nov., a symbiont of the iconic Swainsona formosa from arid Australia.</title>
        <authorList>
            <person name="Hill Y.J."/>
            <person name="Watkin E.L.J."/>
            <person name="O'Hara G.W."/>
            <person name="Terpolilli J."/>
            <person name="Tye M.L."/>
            <person name="Kohlmeier M.G."/>
        </authorList>
    </citation>
    <scope>NUCLEOTIDE SEQUENCE</scope>
    <source>
        <strain evidence="2">WSM2240</strain>
        <plasmid evidence="2">pMk2240A</plasmid>
    </source>
</reference>
<evidence type="ECO:0000313" key="2">
    <source>
        <dbReference type="EMBL" id="XCG52336.1"/>
    </source>
</evidence>
<proteinExistence type="predicted"/>
<keyword evidence="1" id="KW-1133">Transmembrane helix</keyword>